<gene>
    <name evidence="4" type="ORF">BRAA08T33190Z</name>
    <name evidence="3" type="ORF">BRAPAZ1V2_A08P13560.2</name>
</gene>
<evidence type="ECO:0000256" key="2">
    <source>
        <dbReference type="SAM" id="MobiDB-lite"/>
    </source>
</evidence>
<comment type="similarity">
    <text evidence="1">Belongs to the HSBP1 family.</text>
</comment>
<dbReference type="Pfam" id="PF06825">
    <property type="entry name" value="HSBP1"/>
    <property type="match status" value="1"/>
</dbReference>
<evidence type="ECO:0000256" key="1">
    <source>
        <dbReference type="ARBA" id="ARBA00006349"/>
    </source>
</evidence>
<name>A0A3P6BEK7_BRACM</name>
<dbReference type="PANTHER" id="PTHR19424">
    <property type="entry name" value="HEAT SHOCK FACTOR BINDING PROTEIN 1"/>
    <property type="match status" value="1"/>
</dbReference>
<organism evidence="4">
    <name type="scientific">Brassica campestris</name>
    <name type="common">Field mustard</name>
    <dbReference type="NCBI Taxonomy" id="3711"/>
    <lineage>
        <taxon>Eukaryota</taxon>
        <taxon>Viridiplantae</taxon>
        <taxon>Streptophyta</taxon>
        <taxon>Embryophyta</taxon>
        <taxon>Tracheophyta</taxon>
        <taxon>Spermatophyta</taxon>
        <taxon>Magnoliopsida</taxon>
        <taxon>eudicotyledons</taxon>
        <taxon>Gunneridae</taxon>
        <taxon>Pentapetalae</taxon>
        <taxon>rosids</taxon>
        <taxon>malvids</taxon>
        <taxon>Brassicales</taxon>
        <taxon>Brassicaceae</taxon>
        <taxon>Brassiceae</taxon>
        <taxon>Brassica</taxon>
    </lineage>
</organism>
<evidence type="ECO:0000313" key="4">
    <source>
        <dbReference type="EMBL" id="VDD03713.1"/>
    </source>
</evidence>
<dbReference type="Proteomes" id="UP000694005">
    <property type="component" value="Chromosome A08"/>
</dbReference>
<dbReference type="EMBL" id="LR031575">
    <property type="protein sequence ID" value="VDD03713.1"/>
    <property type="molecule type" value="Genomic_DNA"/>
</dbReference>
<evidence type="ECO:0008006" key="5">
    <source>
        <dbReference type="Google" id="ProtNLM"/>
    </source>
</evidence>
<reference evidence="4" key="1">
    <citation type="submission" date="2018-11" db="EMBL/GenBank/DDBJ databases">
        <authorList>
            <consortium name="Genoscope - CEA"/>
            <person name="William W."/>
        </authorList>
    </citation>
    <scope>NUCLEOTIDE SEQUENCE</scope>
</reference>
<feature type="compositionally biased region" description="Basic and acidic residues" evidence="2">
    <location>
        <begin position="148"/>
        <end position="159"/>
    </location>
</feature>
<feature type="region of interest" description="Disordered" evidence="2">
    <location>
        <begin position="133"/>
        <end position="159"/>
    </location>
</feature>
<dbReference type="Gramene" id="A08p13560.2_BraZ1">
    <property type="protein sequence ID" value="A08p13560.2_BraZ1.CDS"/>
    <property type="gene ID" value="A08g13560.2_BraZ1"/>
</dbReference>
<proteinExistence type="inferred from homology"/>
<protein>
    <recommendedName>
        <fullName evidence="5">Heat shock factor binding protein</fullName>
    </recommendedName>
</protein>
<sequence length="159" mass="18128">MLLIHYNLEQKKRHFYQHINSNTHRSSSVVRLLIALLAESNFSEPTDRKKTLKWYDGHDSEDSSKQSTADMTAFVQNLLQQMQTRFQTMSDSIITKNILFYHVNRNLLDIFDGSLDDMGGRINELEQSINDLRAEMGVEGTPPPPSKSGDEPKTPADST</sequence>
<evidence type="ECO:0000313" key="3">
    <source>
        <dbReference type="EMBL" id="CAG7897690.1"/>
    </source>
</evidence>
<dbReference type="PANTHER" id="PTHR19424:SF9">
    <property type="entry name" value="HEAT SHOCK FACTOR-BINDING PROTEIN"/>
    <property type="match status" value="1"/>
</dbReference>
<dbReference type="Gene3D" id="1.20.5.430">
    <property type="match status" value="1"/>
</dbReference>
<accession>A0A3P6BEK7</accession>
<dbReference type="InterPro" id="IPR009643">
    <property type="entry name" value="HS1-bd"/>
</dbReference>
<dbReference type="GO" id="GO:0003714">
    <property type="term" value="F:transcription corepressor activity"/>
    <property type="evidence" value="ECO:0007669"/>
    <property type="project" value="InterPro"/>
</dbReference>
<dbReference type="AlphaFoldDB" id="A0A3P6BEK7"/>
<dbReference type="EMBL" id="LS974624">
    <property type="protein sequence ID" value="CAG7897690.1"/>
    <property type="molecule type" value="Genomic_DNA"/>
</dbReference>